<keyword evidence="8" id="KW-1133">Transmembrane helix</keyword>
<dbReference type="PRINTS" id="PR00463">
    <property type="entry name" value="EP450I"/>
</dbReference>
<dbReference type="PROSITE" id="PS00086">
    <property type="entry name" value="CYTOCHROME_P450"/>
    <property type="match status" value="1"/>
</dbReference>
<dbReference type="GO" id="GO:0004497">
    <property type="term" value="F:monooxygenase activity"/>
    <property type="evidence" value="ECO:0007669"/>
    <property type="project" value="UniProtKB-KW"/>
</dbReference>
<comment type="cofactor">
    <cofactor evidence="6">
        <name>heme</name>
        <dbReference type="ChEBI" id="CHEBI:30413"/>
    </cofactor>
</comment>
<keyword evidence="8" id="KW-0472">Membrane</keyword>
<dbReference type="GO" id="GO:0016705">
    <property type="term" value="F:oxidoreductase activity, acting on paired donors, with incorporation or reduction of molecular oxygen"/>
    <property type="evidence" value="ECO:0007669"/>
    <property type="project" value="InterPro"/>
</dbReference>
<dbReference type="PRINTS" id="PR00385">
    <property type="entry name" value="P450"/>
</dbReference>
<dbReference type="AlphaFoldDB" id="D5AA14"/>
<evidence type="ECO:0008006" key="10">
    <source>
        <dbReference type="Google" id="ProtNLM"/>
    </source>
</evidence>
<keyword evidence="5 6" id="KW-0408">Iron</keyword>
<dbReference type="GO" id="GO:0020037">
    <property type="term" value="F:heme binding"/>
    <property type="evidence" value="ECO:0007669"/>
    <property type="project" value="InterPro"/>
</dbReference>
<evidence type="ECO:0000256" key="5">
    <source>
        <dbReference type="ARBA" id="ARBA00023004"/>
    </source>
</evidence>
<evidence type="ECO:0000313" key="9">
    <source>
        <dbReference type="EMBL" id="ADE76383.1"/>
    </source>
</evidence>
<reference evidence="9" key="1">
    <citation type="submission" date="2010-04" db="EMBL/GenBank/DDBJ databases">
        <authorList>
            <person name="Reid K.E."/>
            <person name="Liao N."/>
            <person name="Chan S."/>
            <person name="Docking R."/>
            <person name="Taylor G."/>
            <person name="Moore R."/>
            <person name="Mayo M."/>
            <person name="Munro S."/>
            <person name="King J."/>
            <person name="Yanchuk A."/>
            <person name="Holt R."/>
            <person name="Jones S."/>
            <person name="Marra M."/>
            <person name="Ritland C.E."/>
            <person name="Ritland K."/>
            <person name="Bohlmann J."/>
        </authorList>
    </citation>
    <scope>NUCLEOTIDE SEQUENCE</scope>
    <source>
        <tissue evidence="9">Bud</tissue>
    </source>
</reference>
<dbReference type="GO" id="GO:0044550">
    <property type="term" value="P:secondary metabolite biosynthetic process"/>
    <property type="evidence" value="ECO:0007669"/>
    <property type="project" value="UniProtKB-ARBA"/>
</dbReference>
<evidence type="ECO:0000256" key="4">
    <source>
        <dbReference type="ARBA" id="ARBA00023002"/>
    </source>
</evidence>
<dbReference type="InterPro" id="IPR001128">
    <property type="entry name" value="Cyt_P450"/>
</dbReference>
<feature type="binding site" description="axial binding residue" evidence="6">
    <location>
        <position position="497"/>
    </location>
    <ligand>
        <name>heme</name>
        <dbReference type="ChEBI" id="CHEBI:30413"/>
    </ligand>
    <ligandPart>
        <name>Fe</name>
        <dbReference type="ChEBI" id="CHEBI:18248"/>
    </ligandPart>
</feature>
<dbReference type="InterPro" id="IPR002401">
    <property type="entry name" value="Cyt_P450_E_grp-I"/>
</dbReference>
<keyword evidence="2 6" id="KW-0349">Heme</keyword>
<feature type="transmembrane region" description="Helical" evidence="8">
    <location>
        <begin position="41"/>
        <end position="63"/>
    </location>
</feature>
<dbReference type="InterPro" id="IPR036396">
    <property type="entry name" value="Cyt_P450_sf"/>
</dbReference>
<evidence type="ECO:0000256" key="7">
    <source>
        <dbReference type="RuleBase" id="RU000461"/>
    </source>
</evidence>
<evidence type="ECO:0000256" key="8">
    <source>
        <dbReference type="SAM" id="Phobius"/>
    </source>
</evidence>
<proteinExistence type="evidence at transcript level"/>
<keyword evidence="3 6" id="KW-0479">Metal-binding</keyword>
<dbReference type="FunFam" id="1.10.630.10:FF:000011">
    <property type="entry name" value="Cytochrome P450 83B1"/>
    <property type="match status" value="1"/>
</dbReference>
<sequence length="559" mass="62435">MAIDETSKGMASSTDRLTARMSWQGHNNWFNMAFHNLLQTVPGTLTAAAIGVLTVAFLFFWILQKRRWNSCRSPPGPYPWPIIGNLHQLRLPAHRSLGDLAQKYGPIMFLRLGSVPTVVVSSSETAKQFLKTHDSIFTGRPLMAAGKYLGYNYKVIAMAPCGDHWRQMRKICVSELLSAKRIDSFKDVREEEVSAMISSIWEESQRGTRAVNMSKAISALANNIIWRILASRKFSDNDLGDNSKGPKDLVSEISATLGGFNIGDFIPYLDWLDLQGIKGRMKKAGRRFDAFAEKLIDDHIDHRRAAKTLNGQGDAEAEPVKDLVDVLLDMAEADKSETKITREKIKAIVLDIFGGGAAGTFTTIEWAMSELLRHPHTMKRLQEEIESVIGKHLKVNESDLVSMKYLQCVVKETLRLYPAGPLTLPRESVEAVTIAGYYIPKKTLLMVNLWAIGRDPNLWGADASEFKPERFMKEQYIDLIGQSDFKMLPFGAGRRGCPGYPMAIPIVELALAQLLHVFDWRVEGDPSQLDMKEACGASMPRQVPLSSSPSLRLPTCYCA</sequence>
<dbReference type="InterPro" id="IPR017972">
    <property type="entry name" value="Cyt_P450_CS"/>
</dbReference>
<keyword evidence="4 7" id="KW-0560">Oxidoreductase</keyword>
<evidence type="ECO:0000256" key="3">
    <source>
        <dbReference type="ARBA" id="ARBA00022723"/>
    </source>
</evidence>
<evidence type="ECO:0000256" key="1">
    <source>
        <dbReference type="ARBA" id="ARBA00010617"/>
    </source>
</evidence>
<keyword evidence="7" id="KW-0503">Monooxygenase</keyword>
<dbReference type="Pfam" id="PF00067">
    <property type="entry name" value="p450"/>
    <property type="match status" value="1"/>
</dbReference>
<dbReference type="PANTHER" id="PTHR47944:SF4">
    <property type="entry name" value="OS09G0441700 PROTEIN"/>
    <property type="match status" value="1"/>
</dbReference>
<protein>
    <recommendedName>
        <fullName evidence="10">Cytochrome P450</fullName>
    </recommendedName>
</protein>
<dbReference type="CDD" id="cd20618">
    <property type="entry name" value="CYP71_clan"/>
    <property type="match status" value="1"/>
</dbReference>
<organism evidence="9">
    <name type="scientific">Picea sitchensis</name>
    <name type="common">Sitka spruce</name>
    <name type="synonym">Pinus sitchensis</name>
    <dbReference type="NCBI Taxonomy" id="3332"/>
    <lineage>
        <taxon>Eukaryota</taxon>
        <taxon>Viridiplantae</taxon>
        <taxon>Streptophyta</taxon>
        <taxon>Embryophyta</taxon>
        <taxon>Tracheophyta</taxon>
        <taxon>Spermatophyta</taxon>
        <taxon>Pinopsida</taxon>
        <taxon>Pinidae</taxon>
        <taxon>Conifers I</taxon>
        <taxon>Pinales</taxon>
        <taxon>Pinaceae</taxon>
        <taxon>Picea</taxon>
    </lineage>
</organism>
<keyword evidence="8" id="KW-0812">Transmembrane</keyword>
<accession>D5AA14</accession>
<dbReference type="Gene3D" id="1.10.630.10">
    <property type="entry name" value="Cytochrome P450"/>
    <property type="match status" value="1"/>
</dbReference>
<dbReference type="PANTHER" id="PTHR47944">
    <property type="entry name" value="CYTOCHROME P450 98A9"/>
    <property type="match status" value="1"/>
</dbReference>
<dbReference type="OMA" id="IAMAPCG"/>
<comment type="similarity">
    <text evidence="1 7">Belongs to the cytochrome P450 family.</text>
</comment>
<dbReference type="SUPFAM" id="SSF48264">
    <property type="entry name" value="Cytochrome P450"/>
    <property type="match status" value="1"/>
</dbReference>
<evidence type="ECO:0000256" key="2">
    <source>
        <dbReference type="ARBA" id="ARBA00022617"/>
    </source>
</evidence>
<dbReference type="EMBL" id="BT123039">
    <property type="protein sequence ID" value="ADE76383.1"/>
    <property type="molecule type" value="mRNA"/>
</dbReference>
<evidence type="ECO:0000256" key="6">
    <source>
        <dbReference type="PIRSR" id="PIRSR602401-1"/>
    </source>
</evidence>
<name>D5AA14_PICSI</name>
<dbReference type="GO" id="GO:0005506">
    <property type="term" value="F:iron ion binding"/>
    <property type="evidence" value="ECO:0007669"/>
    <property type="project" value="InterPro"/>
</dbReference>